<feature type="transmembrane region" description="Helical" evidence="1">
    <location>
        <begin position="160"/>
        <end position="188"/>
    </location>
</feature>
<feature type="transmembrane region" description="Helical" evidence="1">
    <location>
        <begin position="366"/>
        <end position="385"/>
    </location>
</feature>
<keyword evidence="1" id="KW-0812">Transmembrane</keyword>
<keyword evidence="1" id="KW-0472">Membrane</keyword>
<evidence type="ECO:0000256" key="1">
    <source>
        <dbReference type="SAM" id="Phobius"/>
    </source>
</evidence>
<dbReference type="OrthoDB" id="8914038at2"/>
<proteinExistence type="predicted"/>
<evidence type="ECO:0000313" key="2">
    <source>
        <dbReference type="EMBL" id="KYG69891.1"/>
    </source>
</evidence>
<dbReference type="RefSeq" id="WP_063243103.1">
    <property type="nucleotide sequence ID" value="NZ_LUKF01000005.1"/>
</dbReference>
<feature type="transmembrane region" description="Helical" evidence="1">
    <location>
        <begin position="105"/>
        <end position="125"/>
    </location>
</feature>
<keyword evidence="1" id="KW-1133">Transmembrane helix</keyword>
<accession>A0A150WU04</accession>
<evidence type="ECO:0000313" key="3">
    <source>
        <dbReference type="Proteomes" id="UP000075391"/>
    </source>
</evidence>
<feature type="transmembrane region" description="Helical" evidence="1">
    <location>
        <begin position="344"/>
        <end position="360"/>
    </location>
</feature>
<reference evidence="2 3" key="1">
    <citation type="submission" date="2016-03" db="EMBL/GenBank/DDBJ databases">
        <authorList>
            <person name="Ploux O."/>
        </authorList>
    </citation>
    <scope>NUCLEOTIDE SEQUENCE [LARGE SCALE GENOMIC DNA]</scope>
    <source>
        <strain evidence="2 3">BER2</strain>
    </source>
</reference>
<evidence type="ECO:0008006" key="4">
    <source>
        <dbReference type="Google" id="ProtNLM"/>
    </source>
</evidence>
<sequence length="591" mass="65979">MYIGTSLLLTMLIVSFGLYASKYGIEFTDEGFYLNWISDPYTFATGTTQFGFVYHPLYLLFNGDIIALRQANFLFTLGVSWLVFEKVFSLPAYRQAFLDAQSRMAKHALSFAFSITALLIFHLWLPTPNYNTLNFQSLLLACAGVLFIEQKPQVFSWFGWGLIGVAGFLCFMAKPTSAFLLALSILVYAGTSRRFILGAFVAGSISITLLWVLAIVIDGSISQFLLVRVAEGIADLQALDGGHSFYEMFRLYKFDFSKLELIGIFSIGLLSTLPGLFVKLRQPNSGLVNLAESAAVLLVFVVLARYILPVLEDARPTVLVVALAFGMLVRSYSIDRKFITAKRNLVPFCLFLFMPYIYSFGTNNNYFLVSCSAGLFWIVACLSLCSSKSKIPSWHCFSTAAFLSQIIACAVLYVATVKPYRQPTSLWNNSVPAHFRNTDWKLNSESALYIANLQGLMRDSRFKDKTPVLDLSGRNPSFSFIVNARSLAYPWLIGGYPGSVLHAKRGLSRVSCSNLGVAWLLIEPNGPRSISAEVLEQFDINLASDYEIVGSFRSPKSDYFETFEQIVYKPKENLVEKLLENGKCNKSNLGD</sequence>
<dbReference type="EMBL" id="LUKF01000005">
    <property type="protein sequence ID" value="KYG69891.1"/>
    <property type="molecule type" value="Genomic_DNA"/>
</dbReference>
<feature type="transmembrane region" description="Helical" evidence="1">
    <location>
        <begin position="261"/>
        <end position="280"/>
    </location>
</feature>
<protein>
    <recommendedName>
        <fullName evidence="4">Glycosyltransferase RgtA/B/C/D-like domain-containing protein</fullName>
    </recommendedName>
</protein>
<dbReference type="Proteomes" id="UP000075391">
    <property type="component" value="Unassembled WGS sequence"/>
</dbReference>
<feature type="transmembrane region" description="Helical" evidence="1">
    <location>
        <begin position="287"/>
        <end position="308"/>
    </location>
</feature>
<gene>
    <name evidence="2" type="ORF">AZI85_15980</name>
</gene>
<feature type="transmembrane region" description="Helical" evidence="1">
    <location>
        <begin position="41"/>
        <end position="61"/>
    </location>
</feature>
<organism evidence="2 3">
    <name type="scientific">Bdellovibrio bacteriovorus</name>
    <dbReference type="NCBI Taxonomy" id="959"/>
    <lineage>
        <taxon>Bacteria</taxon>
        <taxon>Pseudomonadati</taxon>
        <taxon>Bdellovibrionota</taxon>
        <taxon>Bdellovibrionia</taxon>
        <taxon>Bdellovibrionales</taxon>
        <taxon>Pseudobdellovibrionaceae</taxon>
        <taxon>Bdellovibrio</taxon>
    </lineage>
</organism>
<feature type="transmembrane region" description="Helical" evidence="1">
    <location>
        <begin position="397"/>
        <end position="415"/>
    </location>
</feature>
<comment type="caution">
    <text evidence="2">The sequence shown here is derived from an EMBL/GenBank/DDBJ whole genome shotgun (WGS) entry which is preliminary data.</text>
</comment>
<feature type="transmembrane region" description="Helical" evidence="1">
    <location>
        <begin position="195"/>
        <end position="217"/>
    </location>
</feature>
<feature type="transmembrane region" description="Helical" evidence="1">
    <location>
        <begin position="314"/>
        <end position="332"/>
    </location>
</feature>
<name>A0A150WU04_BDEBC</name>
<dbReference type="AlphaFoldDB" id="A0A150WU04"/>